<dbReference type="GO" id="GO:0003700">
    <property type="term" value="F:DNA-binding transcription factor activity"/>
    <property type="evidence" value="ECO:0007669"/>
    <property type="project" value="InterPro"/>
</dbReference>
<dbReference type="PANTHER" id="PTHR43280:SF32">
    <property type="entry name" value="TRANSCRIPTIONAL REGULATORY PROTEIN"/>
    <property type="match status" value="1"/>
</dbReference>
<keyword evidence="3" id="KW-0804">Transcription</keyword>
<evidence type="ECO:0000256" key="3">
    <source>
        <dbReference type="ARBA" id="ARBA00023163"/>
    </source>
</evidence>
<dbReference type="Proteomes" id="UP000033035">
    <property type="component" value="Unassembled WGS sequence"/>
</dbReference>
<dbReference type="HOGENOM" id="CLU_1037652_0_0_10"/>
<dbReference type="PATRIC" id="fig|1203610.3.peg.4508"/>
<dbReference type="EMBL" id="AQHW01000025">
    <property type="protein sequence ID" value="KKB49362.1"/>
    <property type="molecule type" value="Genomic_DNA"/>
</dbReference>
<dbReference type="RefSeq" id="WP_028729080.1">
    <property type="nucleotide sequence ID" value="NZ_KE386763.1"/>
</dbReference>
<dbReference type="InterPro" id="IPR009057">
    <property type="entry name" value="Homeodomain-like_sf"/>
</dbReference>
<accession>A0A0F5IW38</accession>
<feature type="domain" description="HTH araC/xylS-type" evidence="4">
    <location>
        <begin position="192"/>
        <end position="268"/>
    </location>
</feature>
<dbReference type="Pfam" id="PF12833">
    <property type="entry name" value="HTH_18"/>
    <property type="match status" value="1"/>
</dbReference>
<gene>
    <name evidence="5" type="ORF">HMPREF1536_04426</name>
</gene>
<keyword evidence="1" id="KW-0805">Transcription regulation</keyword>
<dbReference type="Gene3D" id="1.10.10.60">
    <property type="entry name" value="Homeodomain-like"/>
    <property type="match status" value="1"/>
</dbReference>
<name>A0A0F5IW38_9BACT</name>
<evidence type="ECO:0000256" key="1">
    <source>
        <dbReference type="ARBA" id="ARBA00023015"/>
    </source>
</evidence>
<dbReference type="PANTHER" id="PTHR43280">
    <property type="entry name" value="ARAC-FAMILY TRANSCRIPTIONAL REGULATOR"/>
    <property type="match status" value="1"/>
</dbReference>
<dbReference type="SUPFAM" id="SSF46689">
    <property type="entry name" value="Homeodomain-like"/>
    <property type="match status" value="1"/>
</dbReference>
<comment type="caution">
    <text evidence="5">The sequence shown here is derived from an EMBL/GenBank/DDBJ whole genome shotgun (WGS) entry which is preliminary data.</text>
</comment>
<dbReference type="GO" id="GO:0043565">
    <property type="term" value="F:sequence-specific DNA binding"/>
    <property type="evidence" value="ECO:0007669"/>
    <property type="project" value="InterPro"/>
</dbReference>
<dbReference type="AlphaFoldDB" id="A0A0F5IW38"/>
<sequence length="268" mass="30446">MKTERILPVDLYNTVSTPELTLESSLKILYVKDGENYQLLPLESGTLAVICTGGAFNCHALHQVYDVTAGQLLLVASDDVTEVKPFQSTGFSGIIVYVSEELLINRQRLVYRDIPSNEIEETRTYLHLVESQIEQMKEMRAKVVESLLRALIINLQQGKAVAEVPKTENSLFFQQFATLISRYHHSPAYFYAEKLGINSQELNIRCKQGAGISAAEWISEFVLLEAKDLLSKTRLRPSQIATMLGFANHDTFSRWFRRNTGEIPTEWR</sequence>
<dbReference type="SMART" id="SM00342">
    <property type="entry name" value="HTH_ARAC"/>
    <property type="match status" value="1"/>
</dbReference>
<evidence type="ECO:0000259" key="4">
    <source>
        <dbReference type="PROSITE" id="PS01124"/>
    </source>
</evidence>
<evidence type="ECO:0000256" key="2">
    <source>
        <dbReference type="ARBA" id="ARBA00023125"/>
    </source>
</evidence>
<dbReference type="STRING" id="1203610.HMPREF1536_04426"/>
<evidence type="ECO:0000313" key="5">
    <source>
        <dbReference type="EMBL" id="KKB49362.1"/>
    </source>
</evidence>
<evidence type="ECO:0000313" key="6">
    <source>
        <dbReference type="Proteomes" id="UP000033035"/>
    </source>
</evidence>
<proteinExistence type="predicted"/>
<dbReference type="PROSITE" id="PS01124">
    <property type="entry name" value="HTH_ARAC_FAMILY_2"/>
    <property type="match status" value="1"/>
</dbReference>
<organism evidence="5 6">
    <name type="scientific">Parabacteroides gordonii MS-1 = DSM 23371</name>
    <dbReference type="NCBI Taxonomy" id="1203610"/>
    <lineage>
        <taxon>Bacteria</taxon>
        <taxon>Pseudomonadati</taxon>
        <taxon>Bacteroidota</taxon>
        <taxon>Bacteroidia</taxon>
        <taxon>Bacteroidales</taxon>
        <taxon>Tannerellaceae</taxon>
        <taxon>Parabacteroides</taxon>
    </lineage>
</organism>
<keyword evidence="2" id="KW-0238">DNA-binding</keyword>
<reference evidence="5 6" key="1">
    <citation type="submission" date="2013-04" db="EMBL/GenBank/DDBJ databases">
        <title>The Genome Sequence of Parabacteroides gordonii DSM 23371.</title>
        <authorList>
            <consortium name="The Broad Institute Genomics Platform"/>
            <person name="Earl A."/>
            <person name="Ward D."/>
            <person name="Feldgarden M."/>
            <person name="Gevers D."/>
            <person name="Martens E."/>
            <person name="Sakamoto M."/>
            <person name="Benno Y."/>
            <person name="Suzuki N."/>
            <person name="Matsunaga N."/>
            <person name="Koshihara K."/>
            <person name="Seki M."/>
            <person name="Komiya H."/>
            <person name="Walker B."/>
            <person name="Young S."/>
            <person name="Zeng Q."/>
            <person name="Gargeya S."/>
            <person name="Fitzgerald M."/>
            <person name="Haas B."/>
            <person name="Abouelleil A."/>
            <person name="Allen A.W."/>
            <person name="Alvarado L."/>
            <person name="Arachchi H.M."/>
            <person name="Berlin A.M."/>
            <person name="Chapman S.B."/>
            <person name="Gainer-Dewar J."/>
            <person name="Goldberg J."/>
            <person name="Griggs A."/>
            <person name="Gujja S."/>
            <person name="Hansen M."/>
            <person name="Howarth C."/>
            <person name="Imamovic A."/>
            <person name="Ireland A."/>
            <person name="Larimer J."/>
            <person name="McCowan C."/>
            <person name="Murphy C."/>
            <person name="Pearson M."/>
            <person name="Poon T.W."/>
            <person name="Priest M."/>
            <person name="Roberts A."/>
            <person name="Saif S."/>
            <person name="Shea T."/>
            <person name="Sisk P."/>
            <person name="Sykes S."/>
            <person name="Wortman J."/>
            <person name="Nusbaum C."/>
            <person name="Birren B."/>
        </authorList>
    </citation>
    <scope>NUCLEOTIDE SEQUENCE [LARGE SCALE GENOMIC DNA]</scope>
    <source>
        <strain evidence="5 6">MS-1</strain>
    </source>
</reference>
<dbReference type="InterPro" id="IPR018060">
    <property type="entry name" value="HTH_AraC"/>
</dbReference>
<keyword evidence="6" id="KW-1185">Reference proteome</keyword>
<protein>
    <recommendedName>
        <fullName evidence="4">HTH araC/xylS-type domain-containing protein</fullName>
    </recommendedName>
</protein>